<dbReference type="PRINTS" id="PR00469">
    <property type="entry name" value="PNDRDTASEII"/>
</dbReference>
<comment type="caution">
    <text evidence="4">The sequence shown here is derived from an EMBL/GenBank/DDBJ whole genome shotgun (WGS) entry which is preliminary data.</text>
</comment>
<dbReference type="EMBL" id="PFBZ01000226">
    <property type="protein sequence ID" value="PIT86045.1"/>
    <property type="molecule type" value="Genomic_DNA"/>
</dbReference>
<organism evidence="4 5">
    <name type="scientific">Candidatus Magasanikbacteria bacterium CG10_big_fil_rev_8_21_14_0_10_43_6</name>
    <dbReference type="NCBI Taxonomy" id="1974650"/>
    <lineage>
        <taxon>Bacteria</taxon>
        <taxon>Candidatus Magasanikiibacteriota</taxon>
    </lineage>
</organism>
<evidence type="ECO:0000313" key="5">
    <source>
        <dbReference type="Proteomes" id="UP000229362"/>
    </source>
</evidence>
<dbReference type="InterPro" id="IPR023753">
    <property type="entry name" value="FAD/NAD-binding_dom"/>
</dbReference>
<dbReference type="Pfam" id="PF07992">
    <property type="entry name" value="Pyr_redox_2"/>
    <property type="match status" value="1"/>
</dbReference>
<dbReference type="AlphaFoldDB" id="A0A2M6VZX2"/>
<feature type="domain" description="FAD/NAD(P)-binding" evidence="3">
    <location>
        <begin position="2"/>
        <end position="300"/>
    </location>
</feature>
<dbReference type="PANTHER" id="PTHR48105">
    <property type="entry name" value="THIOREDOXIN REDUCTASE 1-RELATED-RELATED"/>
    <property type="match status" value="1"/>
</dbReference>
<dbReference type="GO" id="GO:0016491">
    <property type="term" value="F:oxidoreductase activity"/>
    <property type="evidence" value="ECO:0007669"/>
    <property type="project" value="UniProtKB-KW"/>
</dbReference>
<reference evidence="5" key="1">
    <citation type="submission" date="2017-09" db="EMBL/GenBank/DDBJ databases">
        <title>Depth-based differentiation of microbial function through sediment-hosted aquifers and enrichment of novel symbionts in the deep terrestrial subsurface.</title>
        <authorList>
            <person name="Probst A.J."/>
            <person name="Ladd B."/>
            <person name="Jarett J.K."/>
            <person name="Geller-Mcgrath D.E."/>
            <person name="Sieber C.M.K."/>
            <person name="Emerson J.B."/>
            <person name="Anantharaman K."/>
            <person name="Thomas B.C."/>
            <person name="Malmstrom R."/>
            <person name="Stieglmeier M."/>
            <person name="Klingl A."/>
            <person name="Woyke T."/>
            <person name="Ryan C.M."/>
            <person name="Banfield J.F."/>
        </authorList>
    </citation>
    <scope>NUCLEOTIDE SEQUENCE [LARGE SCALE GENOMIC DNA]</scope>
</reference>
<dbReference type="InterPro" id="IPR050097">
    <property type="entry name" value="Ferredoxin-NADP_redctase_2"/>
</dbReference>
<evidence type="ECO:0000256" key="1">
    <source>
        <dbReference type="ARBA" id="ARBA00022630"/>
    </source>
</evidence>
<accession>A0A2M6VZX2</accession>
<keyword evidence="1" id="KW-0285">Flavoprotein</keyword>
<name>A0A2M6VZX2_9BACT</name>
<dbReference type="PRINTS" id="PR00368">
    <property type="entry name" value="FADPNR"/>
</dbReference>
<dbReference type="Gene3D" id="3.50.50.60">
    <property type="entry name" value="FAD/NAD(P)-binding domain"/>
    <property type="match status" value="2"/>
</dbReference>
<dbReference type="Proteomes" id="UP000229362">
    <property type="component" value="Unassembled WGS sequence"/>
</dbReference>
<sequence>MYDLVIIGAAAAGSSAAIYATRRNLNLIMVAKDTGGEVALSGEVENFAGIENITGYELAKKFNDHVRSYHVPIDEGFSVTEIRQEKNYHIVVAKDLVGKEKTYKTKTVIITSGIHPRELGVPGEEQLKSKGITYCTVCDGPLFKDKITATIGAGNAAVESALMMGTIAKKVYLITKYGPDDLNGGFPKAENILLDKVRALPNVEIIHHADTTAILGETTVTGLTYTNSQTKETKELSLQGVMIHIGTVPNSQFVTSCAEKTPAGEIIVDSICRTSCEGVFAAGDVTNIPYKQISIAVGHGATAALSAIDYINRWEA</sequence>
<dbReference type="SUPFAM" id="SSF51905">
    <property type="entry name" value="FAD/NAD(P)-binding domain"/>
    <property type="match status" value="1"/>
</dbReference>
<evidence type="ECO:0000256" key="2">
    <source>
        <dbReference type="ARBA" id="ARBA00023002"/>
    </source>
</evidence>
<keyword evidence="2" id="KW-0560">Oxidoreductase</keyword>
<evidence type="ECO:0000259" key="3">
    <source>
        <dbReference type="Pfam" id="PF07992"/>
    </source>
</evidence>
<protein>
    <submittedName>
        <fullName evidence="4">Pyridine nucleotide-disulfide oxidoreductase</fullName>
    </submittedName>
</protein>
<proteinExistence type="predicted"/>
<evidence type="ECO:0000313" key="4">
    <source>
        <dbReference type="EMBL" id="PIT86045.1"/>
    </source>
</evidence>
<gene>
    <name evidence="4" type="ORF">COU33_05300</name>
</gene>
<dbReference type="InterPro" id="IPR036188">
    <property type="entry name" value="FAD/NAD-bd_sf"/>
</dbReference>